<keyword evidence="2" id="KW-1185">Reference proteome</keyword>
<proteinExistence type="predicted"/>
<dbReference type="EMBL" id="CAIIXF020000003">
    <property type="protein sequence ID" value="CAH1780548.1"/>
    <property type="molecule type" value="Genomic_DNA"/>
</dbReference>
<reference evidence="1" key="1">
    <citation type="submission" date="2022-03" db="EMBL/GenBank/DDBJ databases">
        <authorList>
            <person name="Martin C."/>
        </authorList>
    </citation>
    <scope>NUCLEOTIDE SEQUENCE</scope>
</reference>
<feature type="non-terminal residue" evidence="1">
    <location>
        <position position="1"/>
    </location>
</feature>
<gene>
    <name evidence="1" type="ORF">OFUS_LOCUS7231</name>
</gene>
<dbReference type="Proteomes" id="UP000749559">
    <property type="component" value="Unassembled WGS sequence"/>
</dbReference>
<sequence>AHCNIFLLSEKAHANIIPQWRTFWSLYSSNPVFCECHVKVSVRLHHATSSQNSLDMGWVIRHGIAKMLKGLLVESTLVQKTETKNDSFTYPRYNSSHEILDVLIKMGISTLSGAGLKLPDQKNECTHTHQY</sequence>
<organism evidence="1 2">
    <name type="scientific">Owenia fusiformis</name>
    <name type="common">Polychaete worm</name>
    <dbReference type="NCBI Taxonomy" id="6347"/>
    <lineage>
        <taxon>Eukaryota</taxon>
        <taxon>Metazoa</taxon>
        <taxon>Spiralia</taxon>
        <taxon>Lophotrochozoa</taxon>
        <taxon>Annelida</taxon>
        <taxon>Polychaeta</taxon>
        <taxon>Sedentaria</taxon>
        <taxon>Canalipalpata</taxon>
        <taxon>Sabellida</taxon>
        <taxon>Oweniida</taxon>
        <taxon>Oweniidae</taxon>
        <taxon>Owenia</taxon>
    </lineage>
</organism>
<accession>A0A8J1URU9</accession>
<name>A0A8J1URU9_OWEFU</name>
<dbReference type="AlphaFoldDB" id="A0A8J1URU9"/>
<comment type="caution">
    <text evidence="1">The sequence shown here is derived from an EMBL/GenBank/DDBJ whole genome shotgun (WGS) entry which is preliminary data.</text>
</comment>
<protein>
    <submittedName>
        <fullName evidence="1">Uncharacterized protein</fullName>
    </submittedName>
</protein>
<evidence type="ECO:0000313" key="1">
    <source>
        <dbReference type="EMBL" id="CAH1780548.1"/>
    </source>
</evidence>
<evidence type="ECO:0000313" key="2">
    <source>
        <dbReference type="Proteomes" id="UP000749559"/>
    </source>
</evidence>